<protein>
    <submittedName>
        <fullName evidence="2">Uncharacterized protein</fullName>
    </submittedName>
</protein>
<feature type="compositionally biased region" description="Polar residues" evidence="1">
    <location>
        <begin position="107"/>
        <end position="118"/>
    </location>
</feature>
<evidence type="ECO:0000313" key="3">
    <source>
        <dbReference type="Proteomes" id="UP001323405"/>
    </source>
</evidence>
<accession>A0ABR0GGD6</accession>
<name>A0ABR0GGD6_9PEZI</name>
<reference evidence="2 3" key="1">
    <citation type="journal article" date="2023" name="bioRxiv">
        <title>High-quality genome assemblies of four members of thePodospora anserinaspecies complex.</title>
        <authorList>
            <person name="Ament-Velasquez S.L."/>
            <person name="Vogan A.A."/>
            <person name="Wallerman O."/>
            <person name="Hartmann F."/>
            <person name="Gautier V."/>
            <person name="Silar P."/>
            <person name="Giraud T."/>
            <person name="Johannesson H."/>
        </authorList>
    </citation>
    <scope>NUCLEOTIDE SEQUENCE [LARGE SCALE GENOMIC DNA]</scope>
    <source>
        <strain evidence="2 3">CBS 415.72m</strain>
    </source>
</reference>
<sequence>MDYRLSGQSEQHDPGEGPSNWNTTRPRAPSMPAGAHGSYVGQSFNTVNTQSRGLPQLTLTPVPAIHPGYNIGTLAPGTDLTMHRQQTWWAPGSFPPSPPGKGATALTGPNSSSVTQPAASVPNELKVQVKGKWFVALVSPGQHSIMDYDFAKYFLELEGLPLPPRKLKEISTLTDGYTSGPKEFAEFTIHIPELNLESWKMAVALLPRTARNKPAPILLGQRFFERIAKDRNQISHRPDDIQLPREVASTPAIDSTNRTAPHAIHPATIIGGHASTALRRRASCAGVNDNTVNPRDLFHHPLGSYFGGAPPEGGFS</sequence>
<keyword evidence="3" id="KW-1185">Reference proteome</keyword>
<feature type="region of interest" description="Disordered" evidence="1">
    <location>
        <begin position="1"/>
        <end position="35"/>
    </location>
</feature>
<comment type="caution">
    <text evidence="2">The sequence shown here is derived from an EMBL/GenBank/DDBJ whole genome shotgun (WGS) entry which is preliminary data.</text>
</comment>
<gene>
    <name evidence="2" type="ORF">QC762_407108</name>
</gene>
<proteinExistence type="predicted"/>
<dbReference type="EMBL" id="JAFFHA010000006">
    <property type="protein sequence ID" value="KAK4654826.1"/>
    <property type="molecule type" value="Genomic_DNA"/>
</dbReference>
<evidence type="ECO:0000313" key="2">
    <source>
        <dbReference type="EMBL" id="KAK4654826.1"/>
    </source>
</evidence>
<feature type="region of interest" description="Disordered" evidence="1">
    <location>
        <begin position="89"/>
        <end position="119"/>
    </location>
</feature>
<organism evidence="2 3">
    <name type="scientific">Podospora pseudocomata</name>
    <dbReference type="NCBI Taxonomy" id="2093779"/>
    <lineage>
        <taxon>Eukaryota</taxon>
        <taxon>Fungi</taxon>
        <taxon>Dikarya</taxon>
        <taxon>Ascomycota</taxon>
        <taxon>Pezizomycotina</taxon>
        <taxon>Sordariomycetes</taxon>
        <taxon>Sordariomycetidae</taxon>
        <taxon>Sordariales</taxon>
        <taxon>Podosporaceae</taxon>
        <taxon>Podospora</taxon>
    </lineage>
</organism>
<dbReference type="GeneID" id="87910075"/>
<dbReference type="RefSeq" id="XP_062743801.1">
    <property type="nucleotide sequence ID" value="XM_062890169.1"/>
</dbReference>
<evidence type="ECO:0000256" key="1">
    <source>
        <dbReference type="SAM" id="MobiDB-lite"/>
    </source>
</evidence>
<dbReference type="Proteomes" id="UP001323405">
    <property type="component" value="Unassembled WGS sequence"/>
</dbReference>